<dbReference type="Gene3D" id="2.70.98.10">
    <property type="match status" value="1"/>
</dbReference>
<dbReference type="InterPro" id="IPR014718">
    <property type="entry name" value="GH-type_carb-bd"/>
</dbReference>
<dbReference type="PANTHER" id="PTHR10091:SF0">
    <property type="entry name" value="GALACTOSE MUTAROTASE"/>
    <property type="match status" value="1"/>
</dbReference>
<dbReference type="EMBL" id="JARBDR010000018">
    <property type="protein sequence ID" value="KAJ8322189.1"/>
    <property type="molecule type" value="Genomic_DNA"/>
</dbReference>
<dbReference type="SUPFAM" id="SSF74650">
    <property type="entry name" value="Galactose mutarotase-like"/>
    <property type="match status" value="1"/>
</dbReference>
<comment type="function">
    <text evidence="5">Mutarotase that catalyzes the interconversion of beta-D-galactose and alpha-D-galactose during galactose metabolism. Beta-D-galactose is metabolized in the liver into glucose 1-phosphate, the primary metabolic fuel, by the action of four enzymes that constitute the Leloir pathway: GALM, GALK1 (galactokinase), GALT (galactose-1-phosphate uridylyltransferase) and GALE (UDP-galactose-4'-epimerase). Involved in the maintenance of the equilibrium between the beta- and alpha-anomers of galactose, therefore ensuring a sufficient supply of the alpha-anomer for GALK1. Also active on D-glucose although shows a preference for galactose over glucose.</text>
</comment>
<keyword evidence="7" id="KW-1185">Reference proteome</keyword>
<gene>
    <name evidence="6" type="ORF">KUTeg_000660</name>
</gene>
<comment type="caution">
    <text evidence="6">The sequence shown here is derived from an EMBL/GenBank/DDBJ whole genome shotgun (WGS) entry which is preliminary data.</text>
</comment>
<protein>
    <recommendedName>
        <fullName evidence="3">Galactose mutarotase</fullName>
    </recommendedName>
    <alternativeName>
        <fullName evidence="4">Aldose 1-epimerase</fullName>
    </alternativeName>
</protein>
<evidence type="ECO:0000256" key="5">
    <source>
        <dbReference type="ARBA" id="ARBA00045743"/>
    </source>
</evidence>
<evidence type="ECO:0000313" key="6">
    <source>
        <dbReference type="EMBL" id="KAJ8322189.1"/>
    </source>
</evidence>
<dbReference type="InterPro" id="IPR011013">
    <property type="entry name" value="Gal_mutarotase_sf_dom"/>
</dbReference>
<dbReference type="Proteomes" id="UP001217089">
    <property type="component" value="Unassembled WGS sequence"/>
</dbReference>
<sequence>MFFVYPRYRTVAVLPNAFIRRRAIEPVTGTFRDIRTPKLLESRLYKDKGFSVHYSLGESRGTRKVARVEHPLSGRCLEVFTTELGLQCYFSHEKIHDEIRGKGGVIYGCFSAFCLGPMHFPDSCNH</sequence>
<dbReference type="Pfam" id="PF01263">
    <property type="entry name" value="Aldose_epim"/>
    <property type="match status" value="1"/>
</dbReference>
<evidence type="ECO:0000256" key="1">
    <source>
        <dbReference type="ARBA" id="ARBA00001712"/>
    </source>
</evidence>
<dbReference type="InterPro" id="IPR008183">
    <property type="entry name" value="Aldose_1/G6P_1-epimerase"/>
</dbReference>
<name>A0ABQ9FY95_TEGGR</name>
<reference evidence="6 7" key="1">
    <citation type="submission" date="2022-12" db="EMBL/GenBank/DDBJ databases">
        <title>Chromosome-level genome of Tegillarca granosa.</title>
        <authorList>
            <person name="Kim J."/>
        </authorList>
    </citation>
    <scope>NUCLEOTIDE SEQUENCE [LARGE SCALE GENOMIC DNA]</scope>
    <source>
        <strain evidence="6">Teg-2019</strain>
        <tissue evidence="6">Adductor muscle</tissue>
    </source>
</reference>
<evidence type="ECO:0000256" key="2">
    <source>
        <dbReference type="ARBA" id="ARBA00004947"/>
    </source>
</evidence>
<proteinExistence type="predicted"/>
<evidence type="ECO:0000256" key="4">
    <source>
        <dbReference type="ARBA" id="ARBA00032729"/>
    </source>
</evidence>
<comment type="pathway">
    <text evidence="2">Carbohydrate metabolism; galactose metabolism.</text>
</comment>
<accession>A0ABQ9FY95</accession>
<evidence type="ECO:0000256" key="3">
    <source>
        <dbReference type="ARBA" id="ARBA00021023"/>
    </source>
</evidence>
<evidence type="ECO:0000313" key="7">
    <source>
        <dbReference type="Proteomes" id="UP001217089"/>
    </source>
</evidence>
<comment type="catalytic activity">
    <reaction evidence="1">
        <text>alpha-D-galactose = beta-D-galactose</text>
        <dbReference type="Rhea" id="RHEA:28675"/>
        <dbReference type="ChEBI" id="CHEBI:27667"/>
        <dbReference type="ChEBI" id="CHEBI:28061"/>
        <dbReference type="EC" id="5.1.3.3"/>
    </reaction>
    <physiologicalReaction direction="right-to-left" evidence="1">
        <dbReference type="Rhea" id="RHEA:28677"/>
    </physiologicalReaction>
</comment>
<organism evidence="6 7">
    <name type="scientific">Tegillarca granosa</name>
    <name type="common">Malaysian cockle</name>
    <name type="synonym">Anadara granosa</name>
    <dbReference type="NCBI Taxonomy" id="220873"/>
    <lineage>
        <taxon>Eukaryota</taxon>
        <taxon>Metazoa</taxon>
        <taxon>Spiralia</taxon>
        <taxon>Lophotrochozoa</taxon>
        <taxon>Mollusca</taxon>
        <taxon>Bivalvia</taxon>
        <taxon>Autobranchia</taxon>
        <taxon>Pteriomorphia</taxon>
        <taxon>Arcoida</taxon>
        <taxon>Arcoidea</taxon>
        <taxon>Arcidae</taxon>
        <taxon>Tegillarca</taxon>
    </lineage>
</organism>
<feature type="non-terminal residue" evidence="6">
    <location>
        <position position="126"/>
    </location>
</feature>
<dbReference type="PANTHER" id="PTHR10091">
    <property type="entry name" value="ALDOSE-1-EPIMERASE"/>
    <property type="match status" value="1"/>
</dbReference>